<feature type="domain" description="RDD" evidence="6">
    <location>
        <begin position="78"/>
        <end position="199"/>
    </location>
</feature>
<evidence type="ECO:0008006" key="10">
    <source>
        <dbReference type="Google" id="ProtNLM"/>
    </source>
</evidence>
<feature type="domain" description="GYF" evidence="7">
    <location>
        <begin position="4"/>
        <end position="48"/>
    </location>
</feature>
<dbReference type="Pfam" id="PF14237">
    <property type="entry name" value="GYF_2"/>
    <property type="match status" value="1"/>
</dbReference>
<dbReference type="Pfam" id="PF06271">
    <property type="entry name" value="RDD"/>
    <property type="match status" value="1"/>
</dbReference>
<proteinExistence type="predicted"/>
<evidence type="ECO:0000259" key="6">
    <source>
        <dbReference type="Pfam" id="PF06271"/>
    </source>
</evidence>
<dbReference type="InterPro" id="IPR010432">
    <property type="entry name" value="RDD"/>
</dbReference>
<dbReference type="AlphaFoldDB" id="A0AA92HAS9"/>
<evidence type="ECO:0000259" key="7">
    <source>
        <dbReference type="Pfam" id="PF14237"/>
    </source>
</evidence>
<evidence type="ECO:0000256" key="1">
    <source>
        <dbReference type="ARBA" id="ARBA00004141"/>
    </source>
</evidence>
<feature type="transmembrane region" description="Helical" evidence="5">
    <location>
        <begin position="88"/>
        <end position="113"/>
    </location>
</feature>
<evidence type="ECO:0000256" key="3">
    <source>
        <dbReference type="ARBA" id="ARBA00022989"/>
    </source>
</evidence>
<feature type="transmembrane region" description="Helical" evidence="5">
    <location>
        <begin position="180"/>
        <end position="201"/>
    </location>
</feature>
<name>A0AA92HAS9_RHIRH</name>
<dbReference type="InterPro" id="IPR025640">
    <property type="entry name" value="GYF_2"/>
</dbReference>
<sequence>MADWYYTIGPKRAGPVDEEIIRRLIETGHVTRDDYLWHEQMTDWEKAGLNRVFADSFASLALGSEEQRVAPKPFFLPARPWRRLWARLFDLLMMSPLFTIVGHDILVAAYLYFHGNRPGLLLAALVLYLMLISLAAMIPAICMALFGTTPGKAIFGVWVFAPHESFWPRFRFYFGREYRVWFWGCAMGIPPLFILTFLFQYRRLKVDLNASYDRERSSVLVLRPSRIAALIMVPVMLLLIGCAIVNVSDYRSDERITASHGALPVPSYESVPFDRMVVPNLTPTDSTKTWVNPRSGRGARISKIWEHPYNDSSKDTFVFRAPTLGMTALVSHELIGNDGADPTAYLKDLERRVGHIMKSTSDWGAAYVNGVQIMRVSGIATTASETRAELTVFMRGGNAWLALIVTPGNSELQSIERKNFLSAIFGTVN</sequence>
<dbReference type="RefSeq" id="WP_116492169.1">
    <property type="nucleotide sequence ID" value="NZ_QDFR01000001.1"/>
</dbReference>
<dbReference type="EMBL" id="QDFR01000001">
    <property type="protein sequence ID" value="PVE56781.1"/>
    <property type="molecule type" value="Genomic_DNA"/>
</dbReference>
<dbReference type="Proteomes" id="UP000244335">
    <property type="component" value="Unassembled WGS sequence"/>
</dbReference>
<evidence type="ECO:0000256" key="5">
    <source>
        <dbReference type="SAM" id="Phobius"/>
    </source>
</evidence>
<organism evidence="8 9">
    <name type="scientific">Rhizobium rhizogenes</name>
    <name type="common">Agrobacterium rhizogenes</name>
    <dbReference type="NCBI Taxonomy" id="359"/>
    <lineage>
        <taxon>Bacteria</taxon>
        <taxon>Pseudomonadati</taxon>
        <taxon>Pseudomonadota</taxon>
        <taxon>Alphaproteobacteria</taxon>
        <taxon>Hyphomicrobiales</taxon>
        <taxon>Rhizobiaceae</taxon>
        <taxon>Rhizobium/Agrobacterium group</taxon>
        <taxon>Rhizobium</taxon>
    </lineage>
</organism>
<keyword evidence="4 5" id="KW-0472">Membrane</keyword>
<evidence type="ECO:0000313" key="8">
    <source>
        <dbReference type="EMBL" id="PVE56781.1"/>
    </source>
</evidence>
<reference evidence="8 9" key="1">
    <citation type="submission" date="2018-04" db="EMBL/GenBank/DDBJ databases">
        <authorList>
            <person name="Hagen T."/>
        </authorList>
    </citation>
    <scope>NUCLEOTIDE SEQUENCE [LARGE SCALE GENOMIC DNA]</scope>
    <source>
        <strain evidence="8 9">TPD7009</strain>
    </source>
</reference>
<gene>
    <name evidence="8" type="ORF">DC430_03165</name>
</gene>
<accession>A0AA92HAS9</accession>
<comment type="subcellular location">
    <subcellularLocation>
        <location evidence="1">Membrane</location>
        <topology evidence="1">Multi-pass membrane protein</topology>
    </subcellularLocation>
</comment>
<evidence type="ECO:0000313" key="9">
    <source>
        <dbReference type="Proteomes" id="UP000244335"/>
    </source>
</evidence>
<protein>
    <recommendedName>
        <fullName evidence="10">DUF4339 domain-containing protein</fullName>
    </recommendedName>
</protein>
<comment type="caution">
    <text evidence="8">The sequence shown here is derived from an EMBL/GenBank/DDBJ whole genome shotgun (WGS) entry which is preliminary data.</text>
</comment>
<dbReference type="GO" id="GO:0016020">
    <property type="term" value="C:membrane"/>
    <property type="evidence" value="ECO:0007669"/>
    <property type="project" value="UniProtKB-SubCell"/>
</dbReference>
<feature type="transmembrane region" description="Helical" evidence="5">
    <location>
        <begin position="119"/>
        <end position="146"/>
    </location>
</feature>
<evidence type="ECO:0000256" key="4">
    <source>
        <dbReference type="ARBA" id="ARBA00023136"/>
    </source>
</evidence>
<keyword evidence="3 5" id="KW-1133">Transmembrane helix</keyword>
<evidence type="ECO:0000256" key="2">
    <source>
        <dbReference type="ARBA" id="ARBA00022692"/>
    </source>
</evidence>
<keyword evidence="2 5" id="KW-0812">Transmembrane</keyword>
<feature type="transmembrane region" description="Helical" evidence="5">
    <location>
        <begin position="227"/>
        <end position="247"/>
    </location>
</feature>